<dbReference type="InterPro" id="IPR008979">
    <property type="entry name" value="Galactose-bd-like_sf"/>
</dbReference>
<dbReference type="PANTHER" id="PTHR46806">
    <property type="entry name" value="F5/8 TYPE C DOMAIN-CONTAINING PROTEIN"/>
    <property type="match status" value="1"/>
</dbReference>
<dbReference type="SUPFAM" id="SSF49785">
    <property type="entry name" value="Galactose-binding domain-like"/>
    <property type="match status" value="2"/>
</dbReference>
<feature type="disulfide bond" evidence="2">
    <location>
        <begin position="33"/>
        <end position="50"/>
    </location>
</feature>
<dbReference type="SMART" id="SM00179">
    <property type="entry name" value="EGF_CA"/>
    <property type="match status" value="3"/>
</dbReference>
<keyword evidence="1 2" id="KW-1015">Disulfide bond</keyword>
<feature type="signal peptide" evidence="3">
    <location>
        <begin position="1"/>
        <end position="22"/>
    </location>
</feature>
<dbReference type="CDD" id="cd00057">
    <property type="entry name" value="FA58C"/>
    <property type="match status" value="2"/>
</dbReference>
<dbReference type="RefSeq" id="XP_020820508.1">
    <property type="nucleotide sequence ID" value="XM_020964849.1"/>
</dbReference>
<name>A0A6P5IHB2_PHACI</name>
<dbReference type="GeneID" id="110193199"/>
<keyword evidence="3" id="KW-0732">Signal</keyword>
<dbReference type="PROSITE" id="PS00010">
    <property type="entry name" value="ASX_HYDROXYL"/>
    <property type="match status" value="1"/>
</dbReference>
<dbReference type="PROSITE" id="PS01285">
    <property type="entry name" value="FA58C_1"/>
    <property type="match status" value="2"/>
</dbReference>
<evidence type="ECO:0000259" key="5">
    <source>
        <dbReference type="PROSITE" id="PS50026"/>
    </source>
</evidence>
<feature type="domain" description="F5/8 type C" evidence="4">
    <location>
        <begin position="314"/>
        <end position="471"/>
    </location>
</feature>
<dbReference type="Gene3D" id="2.10.25.10">
    <property type="entry name" value="Laminin"/>
    <property type="match status" value="3"/>
</dbReference>
<feature type="domain" description="EGF-like" evidence="5">
    <location>
        <begin position="65"/>
        <end position="109"/>
    </location>
</feature>
<gene>
    <name evidence="7" type="primary">MFGE8</name>
</gene>
<dbReference type="Proteomes" id="UP000515140">
    <property type="component" value="Unplaced"/>
</dbReference>
<comment type="caution">
    <text evidence="2">Lacks conserved residue(s) required for the propagation of feature annotation.</text>
</comment>
<evidence type="ECO:0000313" key="7">
    <source>
        <dbReference type="RefSeq" id="XP_020820508.1"/>
    </source>
</evidence>
<feature type="domain" description="EGF-like" evidence="5">
    <location>
        <begin position="24"/>
        <end position="62"/>
    </location>
</feature>
<dbReference type="KEGG" id="pcw:110193199"/>
<dbReference type="PROSITE" id="PS50022">
    <property type="entry name" value="FA58C_3"/>
    <property type="match status" value="2"/>
</dbReference>
<dbReference type="PROSITE" id="PS50026">
    <property type="entry name" value="EGF_3"/>
    <property type="match status" value="3"/>
</dbReference>
<dbReference type="FunFam" id="2.60.120.260:FF:000002">
    <property type="entry name" value="Coagulation factor VIII"/>
    <property type="match status" value="2"/>
</dbReference>
<dbReference type="PANTHER" id="PTHR46806:SF11">
    <property type="entry name" value="MILK FAT GLOBULE EGF AND FACTOR V_VIII DOMAIN CONTAINING"/>
    <property type="match status" value="1"/>
</dbReference>
<feature type="disulfide bond" evidence="2">
    <location>
        <begin position="99"/>
        <end position="108"/>
    </location>
</feature>
<dbReference type="GO" id="GO:0005509">
    <property type="term" value="F:calcium ion binding"/>
    <property type="evidence" value="ECO:0007669"/>
    <property type="project" value="InterPro"/>
</dbReference>
<dbReference type="SUPFAM" id="SSF57196">
    <property type="entry name" value="EGF/Laminin"/>
    <property type="match status" value="3"/>
</dbReference>
<feature type="domain" description="EGF-like" evidence="5">
    <location>
        <begin position="114"/>
        <end position="150"/>
    </location>
</feature>
<keyword evidence="6" id="KW-1185">Reference proteome</keyword>
<dbReference type="FunFam" id="2.10.25.10:FF:000226">
    <property type="entry name" value="EGF-like repeat and discoidin I-like domain-containing protein 3"/>
    <property type="match status" value="1"/>
</dbReference>
<feature type="disulfide bond" evidence="2">
    <location>
        <begin position="52"/>
        <end position="61"/>
    </location>
</feature>
<dbReference type="InterPro" id="IPR000421">
    <property type="entry name" value="FA58C"/>
</dbReference>
<keyword evidence="2" id="KW-0245">EGF-like domain</keyword>
<feature type="disulfide bond" evidence="2">
    <location>
        <begin position="140"/>
        <end position="149"/>
    </location>
</feature>
<dbReference type="AlphaFoldDB" id="A0A6P5IHB2"/>
<dbReference type="Pfam" id="PF00754">
    <property type="entry name" value="F5_F8_type_C"/>
    <property type="match status" value="2"/>
</dbReference>
<dbReference type="Pfam" id="PF00008">
    <property type="entry name" value="EGF"/>
    <property type="match status" value="3"/>
</dbReference>
<evidence type="ECO:0000313" key="6">
    <source>
        <dbReference type="Proteomes" id="UP000515140"/>
    </source>
</evidence>
<feature type="chain" id="PRO_5028358141" evidence="3">
    <location>
        <begin position="23"/>
        <end position="473"/>
    </location>
</feature>
<dbReference type="PROSITE" id="PS01186">
    <property type="entry name" value="EGF_2"/>
    <property type="match status" value="2"/>
</dbReference>
<dbReference type="InParanoid" id="A0A6P5IHB2"/>
<dbReference type="InterPro" id="IPR001881">
    <property type="entry name" value="EGF-like_Ca-bd_dom"/>
</dbReference>
<dbReference type="SMART" id="SM00231">
    <property type="entry name" value="FA58C"/>
    <property type="match status" value="2"/>
</dbReference>
<reference evidence="7" key="1">
    <citation type="submission" date="2025-08" db="UniProtKB">
        <authorList>
            <consortium name="RefSeq"/>
        </authorList>
    </citation>
    <scope>IDENTIFICATION</scope>
    <source>
        <tissue evidence="7">Spleen</tissue>
    </source>
</reference>
<dbReference type="GO" id="GO:0038023">
    <property type="term" value="F:signaling receptor activity"/>
    <property type="evidence" value="ECO:0007669"/>
    <property type="project" value="TreeGrafter"/>
</dbReference>
<dbReference type="PROSITE" id="PS01286">
    <property type="entry name" value="FA58C_2"/>
    <property type="match status" value="2"/>
</dbReference>
<dbReference type="CTD" id="4240"/>
<dbReference type="GO" id="GO:0005886">
    <property type="term" value="C:plasma membrane"/>
    <property type="evidence" value="ECO:0007669"/>
    <property type="project" value="TreeGrafter"/>
</dbReference>
<organism evidence="6 7">
    <name type="scientific">Phascolarctos cinereus</name>
    <name type="common">Koala</name>
    <dbReference type="NCBI Taxonomy" id="38626"/>
    <lineage>
        <taxon>Eukaryota</taxon>
        <taxon>Metazoa</taxon>
        <taxon>Chordata</taxon>
        <taxon>Craniata</taxon>
        <taxon>Vertebrata</taxon>
        <taxon>Euteleostomi</taxon>
        <taxon>Mammalia</taxon>
        <taxon>Metatheria</taxon>
        <taxon>Diprotodontia</taxon>
        <taxon>Phascolarctidae</taxon>
        <taxon>Phascolarctos</taxon>
    </lineage>
</organism>
<evidence type="ECO:0000256" key="1">
    <source>
        <dbReference type="ARBA" id="ARBA00023157"/>
    </source>
</evidence>
<accession>A0A6P5IHB2</accession>
<proteinExistence type="predicted"/>
<dbReference type="InterPro" id="IPR000742">
    <property type="entry name" value="EGF"/>
</dbReference>
<dbReference type="InterPro" id="IPR000152">
    <property type="entry name" value="EGF-type_Asp/Asn_hydroxyl_site"/>
</dbReference>
<protein>
    <submittedName>
        <fullName evidence="7">Lactadherin isoform X1</fullName>
    </submittedName>
</protein>
<evidence type="ECO:0000256" key="2">
    <source>
        <dbReference type="PROSITE-ProRule" id="PRU00076"/>
    </source>
</evidence>
<feature type="domain" description="F5/8 type C" evidence="4">
    <location>
        <begin position="153"/>
        <end position="309"/>
    </location>
</feature>
<dbReference type="SMART" id="SM00181">
    <property type="entry name" value="EGF"/>
    <property type="match status" value="3"/>
</dbReference>
<evidence type="ECO:0000256" key="3">
    <source>
        <dbReference type="SAM" id="SignalP"/>
    </source>
</evidence>
<dbReference type="CDD" id="cd00054">
    <property type="entry name" value="EGF_CA"/>
    <property type="match status" value="3"/>
</dbReference>
<sequence>MKGPSLLQTLWRLLFSLSVVLAVSGEDCDPSLCLNGGTCLNGSESSTFYCLCPDGFTGQNCNETEQGPCTPNPCQNNGQCRVVTESRRGDVFAQYVCDCPEGYEGPHCQRASSSMNECNIQPCKNGGTCFDQEEGYICKCPFPFMGRSCQSPCNMPLGMEGGAIADFQISASSVHYSFLGMQRWGPELARLNAKGIVNAWTASNYDKNPWIQVNLLRKMRITGIMTQGASRTGSSEYLRTFKVGYSNDGNIFEYIKEPNQLRDQVFVGNIDNSGLKTNIFDPPLVTQFVRIAPVVCRRACTLRFELFGCEVEGCSEPLGMKSEIIPDSRITASSTFKTFGLDAFSWHPYFARLDKQGKFNAWTAQSKEDTEWLQIDLGIPKRVTGIITQGARDFGNIQYVSAYKVAYSNDTKSWTVYKDGRTNSSKIFLGNSDNNSHQKNIFETPFYSQFVRILPVAWHGRITLRVELLGCKE</sequence>
<dbReference type="PROSITE" id="PS00022">
    <property type="entry name" value="EGF_1"/>
    <property type="match status" value="3"/>
</dbReference>
<dbReference type="Gene3D" id="2.60.120.260">
    <property type="entry name" value="Galactose-binding domain-like"/>
    <property type="match status" value="2"/>
</dbReference>
<evidence type="ECO:0000259" key="4">
    <source>
        <dbReference type="PROSITE" id="PS50022"/>
    </source>
</evidence>
<dbReference type="InterPro" id="IPR050633">
    <property type="entry name" value="Neuropilin_MCO_CoagFactor"/>
</dbReference>